<feature type="domain" description="Centrosomin N-terminal motif 1" evidence="4">
    <location>
        <begin position="55"/>
        <end position="128"/>
    </location>
</feature>
<reference evidence="6" key="1">
    <citation type="submission" date="2025-08" db="UniProtKB">
        <authorList>
            <consortium name="RefSeq"/>
        </authorList>
    </citation>
    <scope>IDENTIFICATION</scope>
    <source>
        <strain evidence="6">J_2021</strain>
        <tissue evidence="6">Erythrocytes</tissue>
    </source>
</reference>
<dbReference type="GO" id="GO:0000132">
    <property type="term" value="P:establishment of mitotic spindle orientation"/>
    <property type="evidence" value="ECO:0007669"/>
    <property type="project" value="TreeGrafter"/>
</dbReference>
<dbReference type="GO" id="GO:0046600">
    <property type="term" value="P:negative regulation of centriole replication"/>
    <property type="evidence" value="ECO:0007669"/>
    <property type="project" value="TreeGrafter"/>
</dbReference>
<organism evidence="5 6">
    <name type="scientific">Xenopus laevis</name>
    <name type="common">African clawed frog</name>
    <dbReference type="NCBI Taxonomy" id="8355"/>
    <lineage>
        <taxon>Eukaryota</taxon>
        <taxon>Metazoa</taxon>
        <taxon>Chordata</taxon>
        <taxon>Craniata</taxon>
        <taxon>Vertebrata</taxon>
        <taxon>Euteleostomi</taxon>
        <taxon>Amphibia</taxon>
        <taxon>Batrachia</taxon>
        <taxon>Anura</taxon>
        <taxon>Pipoidea</taxon>
        <taxon>Pipidae</taxon>
        <taxon>Xenopodinae</taxon>
        <taxon>Xenopus</taxon>
        <taxon>Xenopus</taxon>
    </lineage>
</organism>
<name>A0A8J1LGF2_XENLA</name>
<dbReference type="GO" id="GO:0007099">
    <property type="term" value="P:centriole replication"/>
    <property type="evidence" value="ECO:0007669"/>
    <property type="project" value="TreeGrafter"/>
</dbReference>
<dbReference type="GO" id="GO:0007059">
    <property type="term" value="P:chromosome segregation"/>
    <property type="evidence" value="ECO:0007669"/>
    <property type="project" value="TreeGrafter"/>
</dbReference>
<evidence type="ECO:0000313" key="6">
    <source>
        <dbReference type="RefSeq" id="XP_041428446.1"/>
    </source>
</evidence>
<dbReference type="GeneID" id="108698304"/>
<feature type="coiled-coil region" evidence="3">
    <location>
        <begin position="56"/>
        <end position="83"/>
    </location>
</feature>
<dbReference type="AlphaFoldDB" id="A0A8J1LGF2"/>
<dbReference type="Pfam" id="PF07989">
    <property type="entry name" value="Cnn_1N"/>
    <property type="match status" value="1"/>
</dbReference>
<dbReference type="InterPro" id="IPR042791">
    <property type="entry name" value="CDK5RAP2"/>
</dbReference>
<keyword evidence="5" id="KW-1185">Reference proteome</keyword>
<dbReference type="PANTHER" id="PTHR46930">
    <property type="entry name" value="CDK5 REGULATORY SUBUNIT-ASSOCIATED PROTEIN 2"/>
    <property type="match status" value="1"/>
</dbReference>
<evidence type="ECO:0000256" key="3">
    <source>
        <dbReference type="SAM" id="Coils"/>
    </source>
</evidence>
<gene>
    <name evidence="6" type="primary">cdk5rap2.L</name>
</gene>
<dbReference type="GO" id="GO:0097431">
    <property type="term" value="C:mitotic spindle pole"/>
    <property type="evidence" value="ECO:0007669"/>
    <property type="project" value="TreeGrafter"/>
</dbReference>
<comment type="subcellular location">
    <subcellularLocation>
        <location evidence="1">Cytoplasm</location>
    </subcellularLocation>
</comment>
<dbReference type="InterPro" id="IPR012943">
    <property type="entry name" value="Cnn_1N"/>
</dbReference>
<dbReference type="GO" id="GO:0008017">
    <property type="term" value="F:microtubule binding"/>
    <property type="evidence" value="ECO:0007669"/>
    <property type="project" value="TreeGrafter"/>
</dbReference>
<dbReference type="GO" id="GO:0043015">
    <property type="term" value="F:gamma-tubulin binding"/>
    <property type="evidence" value="ECO:0007669"/>
    <property type="project" value="TreeGrafter"/>
</dbReference>
<keyword evidence="2" id="KW-0963">Cytoplasm</keyword>
<proteinExistence type="predicted"/>
<feature type="coiled-coil region" evidence="3">
    <location>
        <begin position="113"/>
        <end position="187"/>
    </location>
</feature>
<dbReference type="GO" id="GO:0090266">
    <property type="term" value="P:regulation of mitotic cell cycle spindle assembly checkpoint"/>
    <property type="evidence" value="ECO:0007669"/>
    <property type="project" value="TreeGrafter"/>
</dbReference>
<evidence type="ECO:0000259" key="4">
    <source>
        <dbReference type="Pfam" id="PF07989"/>
    </source>
</evidence>
<dbReference type="GO" id="GO:0000242">
    <property type="term" value="C:pericentriolar material"/>
    <property type="evidence" value="ECO:0007669"/>
    <property type="project" value="TreeGrafter"/>
</dbReference>
<accession>A0A8J1LGF2</accession>
<dbReference type="CTD" id="108698304"/>
<protein>
    <submittedName>
        <fullName evidence="6">CDK5 regulatory subunit-associated protein 2 isoform X2</fullName>
    </submittedName>
</protein>
<dbReference type="GO" id="GO:0005737">
    <property type="term" value="C:cytoplasm"/>
    <property type="evidence" value="ECO:0007669"/>
    <property type="project" value="UniProtKB-SubCell"/>
</dbReference>
<dbReference type="PANTHER" id="PTHR46930:SF1">
    <property type="entry name" value="CDK5 REGULATORY SUBUNIT-ASSOCIATED PROTEIN 2"/>
    <property type="match status" value="1"/>
</dbReference>
<keyword evidence="3" id="KW-0175">Coiled coil</keyword>
<sequence length="902" mass="103902">MVGSHDRDVRSFPRIGTSRYRWPIWVPSASRIKSLGFIAIEFSANERAAVNRACTMKDFEKQIAELKKENFNLKLRIYFLEEQVQQKCDNSSEDLYRMNIELKVELETSKHDLQEKQHLLIKASKALENLAEENRSKILQMKEDFNKNLQALEFELNQKISVLEKEVLTANEEADKIAELLDQEREQRFALESKVLDCQALYSTLGERARTIENGNPHLNSKDSSVVQFESQMSGCERCKKYLIQKDGLGMDLSPSDQKSGVGLDQNEIPEDSDHIACDLQSKLDDMEKKISVLQQKLGEKEAALVLHEENAVKRDKTIQGLTLALKNKEKEEHRKFDFKTGLKEYKKSYSQSVNTEGNQKEHNSVIQSKLEDEIQCNQQQNTILQDQVNKSTLKNDESSLFFGDETSYLSICLDHSGLRGDQLSMEDLQNMVVQLMHKIKEMQKSPVLEKATGCSGYLKSNDNETDSSTMCNFAKKSRIPILQKETLCMKKVPDNRRTFSKTILQEELQTCKLENDKIAEELWHAQEEIETLKAHIILLKGNGITPQRDHHEHPFDMDKTITNSVSLVETDEINNAEQELCAFQYDKNAESVLPLVTDCYDNGTNNKNEMQFIDNCVAETLLNVEKENNSPNNKCDLEDLSNEPPNYRYDLLVQAQARELSVQRQKIKESHILSITCYKNCMKVLKAFDELLEASDVDYYVAEAFQAHLNKFLQRIKKMEYKLGYDDDTYNDHSGNTPSCQLPGQDLQGDESGCQVLAVLNQLLEGGNMLREMEDCLDHCFQSSAVQVSEEFQKMFYEMLHKTQQSFEDASHLLRLYWREPLPNDLKCSQAIYEEEEINNDSLRLQNKVLEDKAFSIQGFFHEKHAEEETDKSILDHLALTYKVLKTARSNLEMQIIKNNH</sequence>
<dbReference type="GO" id="GO:0001578">
    <property type="term" value="P:microtubule bundle formation"/>
    <property type="evidence" value="ECO:0007669"/>
    <property type="project" value="TreeGrafter"/>
</dbReference>
<dbReference type="Proteomes" id="UP000186698">
    <property type="component" value="Chromosome 8L"/>
</dbReference>
<feature type="coiled-coil region" evidence="3">
    <location>
        <begin position="502"/>
        <end position="536"/>
    </location>
</feature>
<dbReference type="GO" id="GO:0035371">
    <property type="term" value="C:microtubule plus-end"/>
    <property type="evidence" value="ECO:0007669"/>
    <property type="project" value="TreeGrafter"/>
</dbReference>
<evidence type="ECO:0000256" key="2">
    <source>
        <dbReference type="ARBA" id="ARBA00022490"/>
    </source>
</evidence>
<dbReference type="RefSeq" id="XP_041428446.1">
    <property type="nucleotide sequence ID" value="XM_041572512.1"/>
</dbReference>
<evidence type="ECO:0000313" key="5">
    <source>
        <dbReference type="Proteomes" id="UP000186698"/>
    </source>
</evidence>
<evidence type="ECO:0000256" key="1">
    <source>
        <dbReference type="ARBA" id="ARBA00004496"/>
    </source>
</evidence>